<dbReference type="Proteomes" id="UP001216253">
    <property type="component" value="Unassembled WGS sequence"/>
</dbReference>
<reference evidence="1 2" key="1">
    <citation type="submission" date="2023-03" db="EMBL/GenBank/DDBJ databases">
        <title>NovoSphingobium album sp. nov. isolated from polycyclic aromatic hydrocarbons- and heavy-metal polluted soil.</title>
        <authorList>
            <person name="Liu Z."/>
            <person name="Wang K."/>
        </authorList>
    </citation>
    <scope>NUCLEOTIDE SEQUENCE [LARGE SCALE GENOMIC DNA]</scope>
    <source>
        <strain evidence="1 2">H3SJ31-1</strain>
    </source>
</reference>
<dbReference type="RefSeq" id="WP_275230005.1">
    <property type="nucleotide sequence ID" value="NZ_JARESE010000066.1"/>
</dbReference>
<comment type="caution">
    <text evidence="1">The sequence shown here is derived from an EMBL/GenBank/DDBJ whole genome shotgun (WGS) entry which is preliminary data.</text>
</comment>
<organism evidence="1 2">
    <name type="scientific">Novosphingobium album</name>
    <name type="common">ex Liu et al. 2023</name>
    <dbReference type="NCBI Taxonomy" id="3031130"/>
    <lineage>
        <taxon>Bacteria</taxon>
        <taxon>Pseudomonadati</taxon>
        <taxon>Pseudomonadota</taxon>
        <taxon>Alphaproteobacteria</taxon>
        <taxon>Sphingomonadales</taxon>
        <taxon>Sphingomonadaceae</taxon>
        <taxon>Novosphingobium</taxon>
    </lineage>
</organism>
<proteinExistence type="predicted"/>
<protein>
    <recommendedName>
        <fullName evidence="3">DUF2384 domain-containing protein</fullName>
    </recommendedName>
</protein>
<keyword evidence="2" id="KW-1185">Reference proteome</keyword>
<evidence type="ECO:0000313" key="1">
    <source>
        <dbReference type="EMBL" id="MDE8653884.1"/>
    </source>
</evidence>
<sequence>MSYDPDRYFQPGAMTIPFPDTMTQAAFHEDMAARSGGLLTQAEVATLLGISPTAIDRLFEDQEILGVPYNNAIAYPAAQFANGSVISNLGILLRAFGDANPWEQIMMLTTPLEGFGPHPETLLQTLSRRDDRDTLRQLTGLIAGWTA</sequence>
<evidence type="ECO:0000313" key="2">
    <source>
        <dbReference type="Proteomes" id="UP001216253"/>
    </source>
</evidence>
<dbReference type="EMBL" id="JARESE010000066">
    <property type="protein sequence ID" value="MDE8653884.1"/>
    <property type="molecule type" value="Genomic_DNA"/>
</dbReference>
<name>A0ABT5WVH2_9SPHN</name>
<gene>
    <name evidence="1" type="ORF">PYV00_19520</name>
</gene>
<evidence type="ECO:0008006" key="3">
    <source>
        <dbReference type="Google" id="ProtNLM"/>
    </source>
</evidence>
<accession>A0ABT5WVH2</accession>